<dbReference type="Gene3D" id="3.40.30.10">
    <property type="entry name" value="Glutaredoxin"/>
    <property type="match status" value="1"/>
</dbReference>
<keyword evidence="5" id="KW-0049">Antioxidant</keyword>
<comment type="subunit">
    <text evidence="2">Monomer.</text>
</comment>
<comment type="catalytic activity">
    <reaction evidence="12">
        <text>a hydroperoxide + [thioredoxin]-dithiol = an alcohol + [thioredoxin]-disulfide + H2O</text>
        <dbReference type="Rhea" id="RHEA:62620"/>
        <dbReference type="Rhea" id="RHEA-COMP:10698"/>
        <dbReference type="Rhea" id="RHEA-COMP:10700"/>
        <dbReference type="ChEBI" id="CHEBI:15377"/>
        <dbReference type="ChEBI" id="CHEBI:29950"/>
        <dbReference type="ChEBI" id="CHEBI:30879"/>
        <dbReference type="ChEBI" id="CHEBI:35924"/>
        <dbReference type="ChEBI" id="CHEBI:50058"/>
        <dbReference type="EC" id="1.11.1.24"/>
    </reaction>
</comment>
<dbReference type="InterPro" id="IPR050924">
    <property type="entry name" value="Peroxiredoxin_BCP/PrxQ"/>
</dbReference>
<evidence type="ECO:0000256" key="12">
    <source>
        <dbReference type="ARBA" id="ARBA00049091"/>
    </source>
</evidence>
<dbReference type="PANTHER" id="PTHR42801:SF4">
    <property type="entry name" value="AHPC_TSA FAMILY PROTEIN"/>
    <property type="match status" value="1"/>
</dbReference>
<reference evidence="16" key="1">
    <citation type="submission" date="2019-12" db="EMBL/GenBank/DDBJ databases">
        <authorList>
            <person name="Awala S.I."/>
            <person name="Rhee S.K."/>
        </authorList>
    </citation>
    <scope>NUCLEOTIDE SEQUENCE [LARGE SCALE GENOMIC DNA]</scope>
    <source>
        <strain evidence="16">IM1</strain>
    </source>
</reference>
<dbReference type="SUPFAM" id="SSF52833">
    <property type="entry name" value="Thioredoxin-like"/>
    <property type="match status" value="1"/>
</dbReference>
<dbReference type="InterPro" id="IPR013766">
    <property type="entry name" value="Thioredoxin_domain"/>
</dbReference>
<dbReference type="GO" id="GO:0034599">
    <property type="term" value="P:cellular response to oxidative stress"/>
    <property type="evidence" value="ECO:0007669"/>
    <property type="project" value="TreeGrafter"/>
</dbReference>
<dbReference type="GO" id="GO:0005737">
    <property type="term" value="C:cytoplasm"/>
    <property type="evidence" value="ECO:0007669"/>
    <property type="project" value="TreeGrafter"/>
</dbReference>
<name>A0A858Q6V2_9GAMM</name>
<feature type="domain" description="Thioredoxin" evidence="14">
    <location>
        <begin position="4"/>
        <end position="157"/>
    </location>
</feature>
<organism evidence="15 16">
    <name type="scientific">Methylococcus geothermalis</name>
    <dbReference type="NCBI Taxonomy" id="2681310"/>
    <lineage>
        <taxon>Bacteria</taxon>
        <taxon>Pseudomonadati</taxon>
        <taxon>Pseudomonadota</taxon>
        <taxon>Gammaproteobacteria</taxon>
        <taxon>Methylococcales</taxon>
        <taxon>Methylococcaceae</taxon>
        <taxon>Methylococcus</taxon>
    </lineage>
</organism>
<feature type="active site" description="Cysteine sulfenic acid (-SOH) intermediate; for peroxidase activity" evidence="13">
    <location>
        <position position="46"/>
    </location>
</feature>
<dbReference type="FunFam" id="3.40.30.10:FF:000007">
    <property type="entry name" value="Thioredoxin-dependent thiol peroxidase"/>
    <property type="match status" value="1"/>
</dbReference>
<sequence>MSTPTIGQPVPDFRAESTAGRPFQLSERRGRYLVLYFYPKDSTPGCTQEGQDFRDLYPEFQKLGADIVGVSRDSLKSHERFRCKYEFPFELLSDGDETLCQMFDVIRMKNLYGKQVRGIQRSTFLIDAEGRLAAEWRKVSVKGHAEAVLRAVAGLAAKSSA</sequence>
<comment type="function">
    <text evidence="1">Thiol-specific peroxidase that catalyzes the reduction of hydrogen peroxide and organic hydroperoxides to water and alcohols, respectively. Plays a role in cell protection against oxidative stress by detoxifying peroxides and as sensor of hydrogen peroxide-mediated signaling events.</text>
</comment>
<protein>
    <recommendedName>
        <fullName evidence="3">thioredoxin-dependent peroxiredoxin</fullName>
        <ecNumber evidence="3">1.11.1.24</ecNumber>
    </recommendedName>
    <alternativeName>
        <fullName evidence="9">Thioredoxin peroxidase</fullName>
    </alternativeName>
    <alternativeName>
        <fullName evidence="11">Thioredoxin-dependent peroxiredoxin Bcp</fullName>
    </alternativeName>
</protein>
<dbReference type="Proteomes" id="UP000503004">
    <property type="component" value="Chromosome"/>
</dbReference>
<evidence type="ECO:0000256" key="9">
    <source>
        <dbReference type="ARBA" id="ARBA00032824"/>
    </source>
</evidence>
<gene>
    <name evidence="15" type="ORF">GNH96_05965</name>
</gene>
<evidence type="ECO:0000313" key="15">
    <source>
        <dbReference type="EMBL" id="QJD29560.1"/>
    </source>
</evidence>
<evidence type="ECO:0000256" key="6">
    <source>
        <dbReference type="ARBA" id="ARBA00023002"/>
    </source>
</evidence>
<dbReference type="GO" id="GO:0045454">
    <property type="term" value="P:cell redox homeostasis"/>
    <property type="evidence" value="ECO:0007669"/>
    <property type="project" value="TreeGrafter"/>
</dbReference>
<keyword evidence="4" id="KW-0575">Peroxidase</keyword>
<dbReference type="InterPro" id="IPR036249">
    <property type="entry name" value="Thioredoxin-like_sf"/>
</dbReference>
<dbReference type="PIRSF" id="PIRSF000239">
    <property type="entry name" value="AHPC"/>
    <property type="match status" value="1"/>
</dbReference>
<evidence type="ECO:0000256" key="7">
    <source>
        <dbReference type="ARBA" id="ARBA00023157"/>
    </source>
</evidence>
<evidence type="ECO:0000256" key="8">
    <source>
        <dbReference type="ARBA" id="ARBA00023284"/>
    </source>
</evidence>
<dbReference type="RefSeq" id="WP_169602843.1">
    <property type="nucleotide sequence ID" value="NZ_CP046565.1"/>
</dbReference>
<proteinExistence type="inferred from homology"/>
<keyword evidence="16" id="KW-1185">Reference proteome</keyword>
<dbReference type="KEGG" id="metu:GNH96_05965"/>
<dbReference type="EC" id="1.11.1.24" evidence="3"/>
<evidence type="ECO:0000256" key="10">
    <source>
        <dbReference type="ARBA" id="ARBA00038489"/>
    </source>
</evidence>
<dbReference type="GO" id="GO:0008379">
    <property type="term" value="F:thioredoxin peroxidase activity"/>
    <property type="evidence" value="ECO:0007669"/>
    <property type="project" value="TreeGrafter"/>
</dbReference>
<dbReference type="CDD" id="cd03017">
    <property type="entry name" value="PRX_BCP"/>
    <property type="match status" value="1"/>
</dbReference>
<evidence type="ECO:0000256" key="3">
    <source>
        <dbReference type="ARBA" id="ARBA00013017"/>
    </source>
</evidence>
<evidence type="ECO:0000256" key="1">
    <source>
        <dbReference type="ARBA" id="ARBA00003330"/>
    </source>
</evidence>
<dbReference type="InterPro" id="IPR000866">
    <property type="entry name" value="AhpC/TSA"/>
</dbReference>
<evidence type="ECO:0000256" key="5">
    <source>
        <dbReference type="ARBA" id="ARBA00022862"/>
    </source>
</evidence>
<dbReference type="PANTHER" id="PTHR42801">
    <property type="entry name" value="THIOREDOXIN-DEPENDENT PEROXIDE REDUCTASE"/>
    <property type="match status" value="1"/>
</dbReference>
<dbReference type="AlphaFoldDB" id="A0A858Q6V2"/>
<evidence type="ECO:0000256" key="13">
    <source>
        <dbReference type="PIRSR" id="PIRSR000239-1"/>
    </source>
</evidence>
<keyword evidence="7" id="KW-1015">Disulfide bond</keyword>
<accession>A0A858Q6V2</accession>
<dbReference type="EMBL" id="CP046565">
    <property type="protein sequence ID" value="QJD29560.1"/>
    <property type="molecule type" value="Genomic_DNA"/>
</dbReference>
<keyword evidence="6" id="KW-0560">Oxidoreductase</keyword>
<dbReference type="Pfam" id="PF00578">
    <property type="entry name" value="AhpC-TSA"/>
    <property type="match status" value="1"/>
</dbReference>
<evidence type="ECO:0000259" key="14">
    <source>
        <dbReference type="PROSITE" id="PS51352"/>
    </source>
</evidence>
<keyword evidence="8" id="KW-0676">Redox-active center</keyword>
<evidence type="ECO:0000313" key="16">
    <source>
        <dbReference type="Proteomes" id="UP000503004"/>
    </source>
</evidence>
<evidence type="ECO:0000256" key="4">
    <source>
        <dbReference type="ARBA" id="ARBA00022559"/>
    </source>
</evidence>
<evidence type="ECO:0000256" key="2">
    <source>
        <dbReference type="ARBA" id="ARBA00011245"/>
    </source>
</evidence>
<evidence type="ECO:0000256" key="11">
    <source>
        <dbReference type="ARBA" id="ARBA00042639"/>
    </source>
</evidence>
<comment type="similarity">
    <text evidence="10">Belongs to the peroxiredoxin family. BCP/PrxQ subfamily.</text>
</comment>
<dbReference type="InterPro" id="IPR024706">
    <property type="entry name" value="Peroxiredoxin_AhpC-typ"/>
</dbReference>
<dbReference type="PROSITE" id="PS51352">
    <property type="entry name" value="THIOREDOXIN_2"/>
    <property type="match status" value="1"/>
</dbReference>